<dbReference type="EMBL" id="AYLO01000074">
    <property type="protein sequence ID" value="ESS72003.1"/>
    <property type="molecule type" value="Genomic_DNA"/>
</dbReference>
<dbReference type="InterPro" id="IPR037914">
    <property type="entry name" value="SpoVT-AbrB_sf"/>
</dbReference>
<dbReference type="GO" id="GO:0009295">
    <property type="term" value="C:nucleoid"/>
    <property type="evidence" value="ECO:0007669"/>
    <property type="project" value="UniProtKB-SubCell"/>
</dbReference>
<dbReference type="GO" id="GO:0005737">
    <property type="term" value="C:cytoplasm"/>
    <property type="evidence" value="ECO:0007669"/>
    <property type="project" value="UniProtKB-UniRule"/>
</dbReference>
<feature type="domain" description="SpoVT-AbrB" evidence="8">
    <location>
        <begin position="27"/>
        <end position="80"/>
    </location>
</feature>
<dbReference type="HAMAP" id="MF_01008">
    <property type="entry name" value="MraZ"/>
    <property type="match status" value="1"/>
</dbReference>
<reference evidence="9 10" key="1">
    <citation type="journal article" date="2013" name="Genome Announc.">
        <title>Draft Genome Sequence of the Methanotrophic Gammaproteobacterium Methyloglobulus morosus DSM 22980 Strain KoM1.</title>
        <authorList>
            <person name="Poehlein A."/>
            <person name="Deutzmann J.S."/>
            <person name="Daniel R."/>
            <person name="Simeonova D.D."/>
        </authorList>
    </citation>
    <scope>NUCLEOTIDE SEQUENCE [LARGE SCALE GENOMIC DNA]</scope>
    <source>
        <strain evidence="9 10">KoM1</strain>
    </source>
</reference>
<dbReference type="InterPro" id="IPR020603">
    <property type="entry name" value="MraZ_dom"/>
</dbReference>
<dbReference type="Pfam" id="PF02381">
    <property type="entry name" value="MraZ"/>
    <property type="match status" value="2"/>
</dbReference>
<dbReference type="InterPro" id="IPR007159">
    <property type="entry name" value="SpoVT-AbrB_dom"/>
</dbReference>
<keyword evidence="3" id="KW-0677">Repeat</keyword>
<accession>V5C5J8</accession>
<dbReference type="GO" id="GO:2000143">
    <property type="term" value="P:negative regulation of DNA-templated transcription initiation"/>
    <property type="evidence" value="ECO:0007669"/>
    <property type="project" value="TreeGrafter"/>
</dbReference>
<gene>
    <name evidence="7 9" type="primary">mraZ</name>
    <name evidence="9" type="ORF">MGMO_77c00160</name>
</gene>
<keyword evidence="6 7" id="KW-0804">Transcription</keyword>
<dbReference type="CDD" id="cd16320">
    <property type="entry name" value="MraZ_N"/>
    <property type="match status" value="1"/>
</dbReference>
<dbReference type="AlphaFoldDB" id="V5C5J8"/>
<dbReference type="Proteomes" id="UP000017842">
    <property type="component" value="Unassembled WGS sequence"/>
</dbReference>
<dbReference type="PROSITE" id="PS51740">
    <property type="entry name" value="SPOVT_ABRB"/>
    <property type="match status" value="2"/>
</dbReference>
<dbReference type="STRING" id="1116472.MGMO_77c00160"/>
<evidence type="ECO:0000313" key="9">
    <source>
        <dbReference type="EMBL" id="ESS72003.1"/>
    </source>
</evidence>
<dbReference type="PANTHER" id="PTHR34701">
    <property type="entry name" value="TRANSCRIPTIONAL REGULATOR MRAZ"/>
    <property type="match status" value="1"/>
</dbReference>
<dbReference type="InterPro" id="IPR035644">
    <property type="entry name" value="MraZ_C"/>
</dbReference>
<organism evidence="9 10">
    <name type="scientific">Methyloglobulus morosus KoM1</name>
    <dbReference type="NCBI Taxonomy" id="1116472"/>
    <lineage>
        <taxon>Bacteria</taxon>
        <taxon>Pseudomonadati</taxon>
        <taxon>Pseudomonadota</taxon>
        <taxon>Gammaproteobacteria</taxon>
        <taxon>Methylococcales</taxon>
        <taxon>Methylococcaceae</taxon>
        <taxon>Methyloglobulus</taxon>
    </lineage>
</organism>
<comment type="subcellular location">
    <subcellularLocation>
        <location evidence="7">Cytoplasm</location>
        <location evidence="7">Nucleoid</location>
    </subcellularLocation>
</comment>
<proteinExistence type="inferred from homology"/>
<dbReference type="RefSeq" id="WP_023494934.1">
    <property type="nucleotide sequence ID" value="NZ_AYLO01000074.1"/>
</dbReference>
<evidence type="ECO:0000313" key="10">
    <source>
        <dbReference type="Proteomes" id="UP000017842"/>
    </source>
</evidence>
<dbReference type="SUPFAM" id="SSF89447">
    <property type="entry name" value="AbrB/MazE/MraZ-like"/>
    <property type="match status" value="1"/>
</dbReference>
<evidence type="ECO:0000256" key="6">
    <source>
        <dbReference type="ARBA" id="ARBA00023163"/>
    </source>
</evidence>
<evidence type="ECO:0000256" key="1">
    <source>
        <dbReference type="ARBA" id="ARBA00013860"/>
    </source>
</evidence>
<dbReference type="GO" id="GO:0000976">
    <property type="term" value="F:transcription cis-regulatory region binding"/>
    <property type="evidence" value="ECO:0007669"/>
    <property type="project" value="TreeGrafter"/>
</dbReference>
<dbReference type="PANTHER" id="PTHR34701:SF1">
    <property type="entry name" value="TRANSCRIPTIONAL REGULATOR MRAZ"/>
    <property type="match status" value="1"/>
</dbReference>
<comment type="similarity">
    <text evidence="7">Belongs to the MraZ family.</text>
</comment>
<name>V5C5J8_9GAMM</name>
<dbReference type="CDD" id="cd16321">
    <property type="entry name" value="MraZ_C"/>
    <property type="match status" value="1"/>
</dbReference>
<keyword evidence="10" id="KW-1185">Reference proteome</keyword>
<keyword evidence="4 7" id="KW-0805">Transcription regulation</keyword>
<comment type="caution">
    <text evidence="9">The sequence shown here is derived from an EMBL/GenBank/DDBJ whole genome shotgun (WGS) entry which is preliminary data.</text>
</comment>
<keyword evidence="2 7" id="KW-0963">Cytoplasm</keyword>
<dbReference type="InterPro" id="IPR003444">
    <property type="entry name" value="MraZ"/>
</dbReference>
<dbReference type="eggNOG" id="COG2001">
    <property type="taxonomic scope" value="Bacteria"/>
</dbReference>
<protein>
    <recommendedName>
        <fullName evidence="1 7">Transcriptional regulator MraZ</fullName>
    </recommendedName>
</protein>
<feature type="domain" description="SpoVT-AbrB" evidence="8">
    <location>
        <begin position="109"/>
        <end position="152"/>
    </location>
</feature>
<dbReference type="InterPro" id="IPR035642">
    <property type="entry name" value="MraZ_N"/>
</dbReference>
<dbReference type="Gene3D" id="3.40.1550.20">
    <property type="entry name" value="Transcriptional regulator MraZ domain"/>
    <property type="match status" value="1"/>
</dbReference>
<evidence type="ECO:0000256" key="2">
    <source>
        <dbReference type="ARBA" id="ARBA00022490"/>
    </source>
</evidence>
<evidence type="ECO:0000256" key="4">
    <source>
        <dbReference type="ARBA" id="ARBA00023015"/>
    </source>
</evidence>
<evidence type="ECO:0000256" key="3">
    <source>
        <dbReference type="ARBA" id="ARBA00022737"/>
    </source>
</evidence>
<dbReference type="NCBIfam" id="TIGR00242">
    <property type="entry name" value="division/cell wall cluster transcriptional repressor MraZ"/>
    <property type="match status" value="1"/>
</dbReference>
<dbReference type="GO" id="GO:0003700">
    <property type="term" value="F:DNA-binding transcription factor activity"/>
    <property type="evidence" value="ECO:0007669"/>
    <property type="project" value="UniProtKB-UniRule"/>
</dbReference>
<dbReference type="InterPro" id="IPR038619">
    <property type="entry name" value="MraZ_sf"/>
</dbReference>
<evidence type="ECO:0000256" key="5">
    <source>
        <dbReference type="ARBA" id="ARBA00023125"/>
    </source>
</evidence>
<keyword evidence="5 7" id="KW-0238">DNA-binding</keyword>
<dbReference type="PATRIC" id="fig|1116472.3.peg.2195"/>
<sequence>MADLGSSADIFSGYSHSLWGNLLFIGNATVNLDEKGRFAIPTRYREGVQDKCDCKLVVTVAINERGAGIEGCLWIYPLPAWLEFQDTIKKFSDLNRKAVKLKRFLIGYATECEMDAQGRLLLPEMLRKFAKLDKKMILVGQLNRFELWNEDAFYKALEDFKDNDDIEGLEALGDISF</sequence>
<comment type="subunit">
    <text evidence="7">Forms oligomers.</text>
</comment>
<evidence type="ECO:0000256" key="7">
    <source>
        <dbReference type="HAMAP-Rule" id="MF_01008"/>
    </source>
</evidence>
<evidence type="ECO:0000259" key="8">
    <source>
        <dbReference type="PROSITE" id="PS51740"/>
    </source>
</evidence>